<accession>A0AA40F7H9</accession>
<feature type="domain" description="SnoaL-like" evidence="1">
    <location>
        <begin position="2"/>
        <end position="171"/>
    </location>
</feature>
<dbReference type="AlphaFoldDB" id="A0AA40F7H9"/>
<sequence>MASHAPQVHEHLKNLYAEYRHTGDIDEKGRFFSPHCLQICRPTPSFCANDGRTIISYLHQVADKTLAFDGDVEDTKDKDTPGKSLYTIRPLNSEEAVDFATDDIVAPVGITSTALRSRAEVEGWQGMRVDLWDSDPKALLVKVQYWWRVEDGEWIQILHDILYIGPRDGTEGSSRDEILE</sequence>
<dbReference type="Proteomes" id="UP001172155">
    <property type="component" value="Unassembled WGS sequence"/>
</dbReference>
<evidence type="ECO:0000313" key="3">
    <source>
        <dbReference type="Proteomes" id="UP001172155"/>
    </source>
</evidence>
<protein>
    <recommendedName>
        <fullName evidence="1">SnoaL-like domain-containing protein</fullName>
    </recommendedName>
</protein>
<name>A0AA40F7H9_9PEZI</name>
<dbReference type="InterPro" id="IPR058931">
    <property type="entry name" value="SnoaL_6"/>
</dbReference>
<proteinExistence type="predicted"/>
<keyword evidence="3" id="KW-1185">Reference proteome</keyword>
<dbReference type="Pfam" id="PF26528">
    <property type="entry name" value="SnoaL_6"/>
    <property type="match status" value="1"/>
</dbReference>
<organism evidence="2 3">
    <name type="scientific">Schizothecium vesticola</name>
    <dbReference type="NCBI Taxonomy" id="314040"/>
    <lineage>
        <taxon>Eukaryota</taxon>
        <taxon>Fungi</taxon>
        <taxon>Dikarya</taxon>
        <taxon>Ascomycota</taxon>
        <taxon>Pezizomycotina</taxon>
        <taxon>Sordariomycetes</taxon>
        <taxon>Sordariomycetidae</taxon>
        <taxon>Sordariales</taxon>
        <taxon>Schizotheciaceae</taxon>
        <taxon>Schizothecium</taxon>
    </lineage>
</organism>
<evidence type="ECO:0000259" key="1">
    <source>
        <dbReference type="Pfam" id="PF26528"/>
    </source>
</evidence>
<gene>
    <name evidence="2" type="ORF">B0T18DRAFT_427070</name>
</gene>
<reference evidence="2" key="1">
    <citation type="submission" date="2023-06" db="EMBL/GenBank/DDBJ databases">
        <title>Genome-scale phylogeny and comparative genomics of the fungal order Sordariales.</title>
        <authorList>
            <consortium name="Lawrence Berkeley National Laboratory"/>
            <person name="Hensen N."/>
            <person name="Bonometti L."/>
            <person name="Westerberg I."/>
            <person name="Brannstrom I.O."/>
            <person name="Guillou S."/>
            <person name="Cros-Aarteil S."/>
            <person name="Calhoun S."/>
            <person name="Haridas S."/>
            <person name="Kuo A."/>
            <person name="Mondo S."/>
            <person name="Pangilinan J."/>
            <person name="Riley R."/>
            <person name="LaButti K."/>
            <person name="Andreopoulos B."/>
            <person name="Lipzen A."/>
            <person name="Chen C."/>
            <person name="Yanf M."/>
            <person name="Daum C."/>
            <person name="Ng V."/>
            <person name="Clum A."/>
            <person name="Steindorff A."/>
            <person name="Ohm R."/>
            <person name="Martin F."/>
            <person name="Silar P."/>
            <person name="Natvig D."/>
            <person name="Lalanne C."/>
            <person name="Gautier V."/>
            <person name="Ament-velasquez S.L."/>
            <person name="Kruys A."/>
            <person name="Hutchinson M.I."/>
            <person name="Powell A.J."/>
            <person name="Barry K."/>
            <person name="Miller A.N."/>
            <person name="Grigoriev I.V."/>
            <person name="Debuchy R."/>
            <person name="Gladieux P."/>
            <person name="Thoren M.H."/>
            <person name="Johannesson H."/>
        </authorList>
    </citation>
    <scope>NUCLEOTIDE SEQUENCE</scope>
    <source>
        <strain evidence="2">SMH3187-1</strain>
    </source>
</reference>
<evidence type="ECO:0000313" key="2">
    <source>
        <dbReference type="EMBL" id="KAK0752630.1"/>
    </source>
</evidence>
<comment type="caution">
    <text evidence="2">The sequence shown here is derived from an EMBL/GenBank/DDBJ whole genome shotgun (WGS) entry which is preliminary data.</text>
</comment>
<dbReference type="EMBL" id="JAUKUD010000002">
    <property type="protein sequence ID" value="KAK0752630.1"/>
    <property type="molecule type" value="Genomic_DNA"/>
</dbReference>